<feature type="region of interest" description="Disordered" evidence="4">
    <location>
        <begin position="279"/>
        <end position="549"/>
    </location>
</feature>
<dbReference type="FunFam" id="3.10.20.80:FF:000005">
    <property type="entry name" value="Predicted protein"/>
    <property type="match status" value="1"/>
</dbReference>
<feature type="region of interest" description="Disordered" evidence="4">
    <location>
        <begin position="62"/>
        <end position="113"/>
    </location>
</feature>
<evidence type="ECO:0000313" key="6">
    <source>
        <dbReference type="EMBL" id="KAG2630952.1"/>
    </source>
</evidence>
<feature type="compositionally biased region" description="Basic and acidic residues" evidence="4">
    <location>
        <begin position="438"/>
        <end position="460"/>
    </location>
</feature>
<dbReference type="GO" id="GO:0032790">
    <property type="term" value="P:ribosome disassembly"/>
    <property type="evidence" value="ECO:0007669"/>
    <property type="project" value="TreeGrafter"/>
</dbReference>
<dbReference type="AlphaFoldDB" id="A0A8T0V3E5"/>
<keyword evidence="2" id="KW-0396">Initiation factor</keyword>
<feature type="compositionally biased region" description="Basic and acidic residues" evidence="4">
    <location>
        <begin position="388"/>
        <end position="405"/>
    </location>
</feature>
<sequence length="549" mass="59999">MKREQRRTEPAASASAPNSGSPPGDTSKQGEGEEYNMALRRSLGSLALRSAAAYLRRHCLPPPPPLALAAPAPTPIRRPLAPQCRHFASPPGTQVNRKGGKDDDDDTTGLRTNNAITSPFVRLVRDEGHSVVPRHEALQLAARMDMDLVEVDRKSDPPVCKIMDFHKEKYKKETKEKERLKTKSAIVLRGGENKEVRFKGKTELKDLMVKADAITRLMERGYRVKCMAMPSGNEGEDLGAPLSRLLGLIQVVSIVESGPHLDSKHAYVIVRHVKFATKKGGKKASKAMEDAGKGSRSTASESAVAGNDSEGETVECGSEKDVDQAISGRGDKTAAHRDSPTQKGGQDRGFKRELNWSKPNPGADHVKLHNANAGESRMNPAQWGPQASEHRFGSVNPDMEKRENNTQDQGAGETNRYAARRQPMRGDNHRGLSQGRTPQDDRRNETGGRYDSQRPLEQQHNRPLPRFNQGGLPQDPRNDNRGQFALNNNNQRQPAGGDPKQTSKSFGIFSSTPKPASSEPRKADGAGTTSKPGNTNSPKSFGIFSSSRK</sequence>
<reference evidence="6" key="1">
    <citation type="submission" date="2020-05" db="EMBL/GenBank/DDBJ databases">
        <title>WGS assembly of Panicum virgatum.</title>
        <authorList>
            <person name="Lovell J.T."/>
            <person name="Jenkins J."/>
            <person name="Shu S."/>
            <person name="Juenger T.E."/>
            <person name="Schmutz J."/>
        </authorList>
    </citation>
    <scope>NUCLEOTIDE SEQUENCE</scope>
    <source>
        <strain evidence="6">AP13</strain>
    </source>
</reference>
<comment type="similarity">
    <text evidence="1">Belongs to the IF-3 family.</text>
</comment>
<evidence type="ECO:0000313" key="7">
    <source>
        <dbReference type="Proteomes" id="UP000823388"/>
    </source>
</evidence>
<feature type="region of interest" description="Disordered" evidence="4">
    <location>
        <begin position="1"/>
        <end position="37"/>
    </location>
</feature>
<dbReference type="Gene3D" id="3.30.110.10">
    <property type="entry name" value="Translation initiation factor 3 (IF-3), C-terminal domain"/>
    <property type="match status" value="1"/>
</dbReference>
<dbReference type="Pfam" id="PF05198">
    <property type="entry name" value="IF3_N"/>
    <property type="match status" value="1"/>
</dbReference>
<dbReference type="PANTHER" id="PTHR10938">
    <property type="entry name" value="TRANSLATION INITIATION FACTOR IF-3"/>
    <property type="match status" value="1"/>
</dbReference>
<dbReference type="InterPro" id="IPR019814">
    <property type="entry name" value="Translation_initiation_fac_3_N"/>
</dbReference>
<dbReference type="Proteomes" id="UP000823388">
    <property type="component" value="Chromosome 3K"/>
</dbReference>
<evidence type="ECO:0000259" key="5">
    <source>
        <dbReference type="Pfam" id="PF05198"/>
    </source>
</evidence>
<dbReference type="GO" id="GO:0043022">
    <property type="term" value="F:ribosome binding"/>
    <property type="evidence" value="ECO:0007669"/>
    <property type="project" value="TreeGrafter"/>
</dbReference>
<keyword evidence="7" id="KW-1185">Reference proteome</keyword>
<dbReference type="FunFam" id="3.30.110.10:FF:000005">
    <property type="entry name" value="Translation initiation factor 3 (IF-3) family protein"/>
    <property type="match status" value="1"/>
</dbReference>
<evidence type="ECO:0000256" key="1">
    <source>
        <dbReference type="ARBA" id="ARBA00005439"/>
    </source>
</evidence>
<dbReference type="PANTHER" id="PTHR10938:SF4">
    <property type="entry name" value="TRANSLATION INITIATION FACTOR IF3-1, MITOCHONDRIAL"/>
    <property type="match status" value="1"/>
</dbReference>
<evidence type="ECO:0000256" key="4">
    <source>
        <dbReference type="SAM" id="MobiDB-lite"/>
    </source>
</evidence>
<dbReference type="SUPFAM" id="SSF54364">
    <property type="entry name" value="Translation initiation factor IF3, N-terminal domain"/>
    <property type="match status" value="1"/>
</dbReference>
<accession>A0A8T0V3E5</accession>
<organism evidence="6 7">
    <name type="scientific">Panicum virgatum</name>
    <name type="common">Blackwell switchgrass</name>
    <dbReference type="NCBI Taxonomy" id="38727"/>
    <lineage>
        <taxon>Eukaryota</taxon>
        <taxon>Viridiplantae</taxon>
        <taxon>Streptophyta</taxon>
        <taxon>Embryophyta</taxon>
        <taxon>Tracheophyta</taxon>
        <taxon>Spermatophyta</taxon>
        <taxon>Magnoliopsida</taxon>
        <taxon>Liliopsida</taxon>
        <taxon>Poales</taxon>
        <taxon>Poaceae</taxon>
        <taxon>PACMAD clade</taxon>
        <taxon>Panicoideae</taxon>
        <taxon>Panicodae</taxon>
        <taxon>Paniceae</taxon>
        <taxon>Panicinae</taxon>
        <taxon>Panicum</taxon>
        <taxon>Panicum sect. Hiantes</taxon>
    </lineage>
</organism>
<comment type="caution">
    <text evidence="6">The sequence shown here is derived from an EMBL/GenBank/DDBJ whole genome shotgun (WGS) entry which is preliminary data.</text>
</comment>
<feature type="domain" description="Translation initiation factor 3 N-terminal" evidence="5">
    <location>
        <begin position="112"/>
        <end position="178"/>
    </location>
</feature>
<dbReference type="InterPro" id="IPR001288">
    <property type="entry name" value="Translation_initiation_fac_3"/>
</dbReference>
<keyword evidence="3" id="KW-0648">Protein biosynthesis</keyword>
<proteinExistence type="inferred from homology"/>
<feature type="compositionally biased region" description="Basic and acidic residues" evidence="4">
    <location>
        <begin position="317"/>
        <end position="355"/>
    </location>
</feature>
<protein>
    <recommendedName>
        <fullName evidence="5">Translation initiation factor 3 N-terminal domain-containing protein</fullName>
    </recommendedName>
</protein>
<dbReference type="InterPro" id="IPR036788">
    <property type="entry name" value="T_IF-3_C_sf"/>
</dbReference>
<dbReference type="SUPFAM" id="SSF55200">
    <property type="entry name" value="Translation initiation factor IF3, C-terminal domain"/>
    <property type="match status" value="1"/>
</dbReference>
<dbReference type="EMBL" id="CM029041">
    <property type="protein sequence ID" value="KAG2630952.1"/>
    <property type="molecule type" value="Genomic_DNA"/>
</dbReference>
<dbReference type="OrthoDB" id="21573at2759"/>
<feature type="compositionally biased region" description="Polar residues" evidence="4">
    <location>
        <begin position="500"/>
        <end position="515"/>
    </location>
</feature>
<feature type="compositionally biased region" description="Polar residues" evidence="4">
    <location>
        <begin position="527"/>
        <end position="549"/>
    </location>
</feature>
<feature type="compositionally biased region" description="Low complexity" evidence="4">
    <location>
        <begin position="10"/>
        <end position="24"/>
    </location>
</feature>
<gene>
    <name evidence="6" type="ORF">PVAP13_3KG561200</name>
</gene>
<evidence type="ECO:0000256" key="2">
    <source>
        <dbReference type="ARBA" id="ARBA00022540"/>
    </source>
</evidence>
<dbReference type="InterPro" id="IPR036787">
    <property type="entry name" value="T_IF-3_N_sf"/>
</dbReference>
<name>A0A8T0V3E5_PANVG</name>
<dbReference type="Gene3D" id="3.10.20.80">
    <property type="entry name" value="Translation initiation factor 3 (IF-3), N-terminal domain"/>
    <property type="match status" value="1"/>
</dbReference>
<dbReference type="NCBIfam" id="TIGR00168">
    <property type="entry name" value="infC"/>
    <property type="match status" value="1"/>
</dbReference>
<evidence type="ECO:0000256" key="3">
    <source>
        <dbReference type="ARBA" id="ARBA00022917"/>
    </source>
</evidence>
<dbReference type="GO" id="GO:0003743">
    <property type="term" value="F:translation initiation factor activity"/>
    <property type="evidence" value="ECO:0007669"/>
    <property type="project" value="UniProtKB-KW"/>
</dbReference>
<feature type="compositionally biased region" description="Pro residues" evidence="4">
    <location>
        <begin position="62"/>
        <end position="76"/>
    </location>
</feature>